<dbReference type="SUPFAM" id="SSF52317">
    <property type="entry name" value="Class I glutamine amidotransferase-like"/>
    <property type="match status" value="1"/>
</dbReference>
<dbReference type="OrthoDB" id="9794896at2"/>
<sequence length="205" mass="21855">MDSVKIYCLVYHNYTALDLIGPADFLGRIPNAALHYVSPNGGRIRSGAGFVMETEACPPLPAGSVLLVPGGMGTRTLVSDNTFLQMLAARVREAKWCLSVCTGSALLAAAGCLDERSATSNKKAFGWASSFGSGVDWKKSARWVADGKFYTSSGVAAGMDMALGFIADQYGENLAQQIANDTEYARQTDSAQDDFAKLYGLDMQP</sequence>
<accession>F2BDV5</accession>
<proteinExistence type="predicted"/>
<name>F2BDV5_9NEIS</name>
<evidence type="ECO:0000313" key="2">
    <source>
        <dbReference type="EMBL" id="EGF10274.1"/>
    </source>
</evidence>
<dbReference type="RefSeq" id="WP_007342917.1">
    <property type="nucleotide sequence ID" value="NZ_GL878494.1"/>
</dbReference>
<gene>
    <name evidence="2" type="ORF">HMPREF9123_1911</name>
</gene>
<dbReference type="AlphaFoldDB" id="F2BDV5"/>
<dbReference type="InterPro" id="IPR052158">
    <property type="entry name" value="INH-QAR"/>
</dbReference>
<feature type="domain" description="DJ-1/PfpI" evidence="1">
    <location>
        <begin position="5"/>
        <end position="166"/>
    </location>
</feature>
<keyword evidence="3" id="KW-1185">Reference proteome</keyword>
<reference evidence="2 3" key="1">
    <citation type="submission" date="2011-02" db="EMBL/GenBank/DDBJ databases">
        <authorList>
            <person name="Muzny D."/>
            <person name="Qin X."/>
            <person name="Deng J."/>
            <person name="Jiang H."/>
            <person name="Liu Y."/>
            <person name="Qu J."/>
            <person name="Song X.-Z."/>
            <person name="Zhang L."/>
            <person name="Thornton R."/>
            <person name="Coyle M."/>
            <person name="Francisco L."/>
            <person name="Jackson L."/>
            <person name="Javaid M."/>
            <person name="Korchina V."/>
            <person name="Kovar C."/>
            <person name="Mata R."/>
            <person name="Mathew T."/>
            <person name="Ngo R."/>
            <person name="Nguyen L."/>
            <person name="Nguyen N."/>
            <person name="Okwuonu G."/>
            <person name="Ongeri F."/>
            <person name="Pham C."/>
            <person name="Simmons D."/>
            <person name="Wilczek-Boney K."/>
            <person name="Hale W."/>
            <person name="Jakkamsetti A."/>
            <person name="Pham P."/>
            <person name="Ruth R."/>
            <person name="San Lucas F."/>
            <person name="Warren J."/>
            <person name="Zhang J."/>
            <person name="Zhao Z."/>
            <person name="Zhou C."/>
            <person name="Zhu D."/>
            <person name="Lee S."/>
            <person name="Bess C."/>
            <person name="Blankenburg K."/>
            <person name="Forbes L."/>
            <person name="Fu Q."/>
            <person name="Gubbala S."/>
            <person name="Hirani K."/>
            <person name="Jayaseelan J.C."/>
            <person name="Lara F."/>
            <person name="Munidasa M."/>
            <person name="Palculict T."/>
            <person name="Patil S."/>
            <person name="Pu L.-L."/>
            <person name="Saada N."/>
            <person name="Tang L."/>
            <person name="Weissenberger G."/>
            <person name="Zhu Y."/>
            <person name="Hemphill L."/>
            <person name="Shang Y."/>
            <person name="Youmans B."/>
            <person name="Ayvaz T."/>
            <person name="Ross M."/>
            <person name="Santibanez J."/>
            <person name="Aqrawi P."/>
            <person name="Gross S."/>
            <person name="Joshi V."/>
            <person name="Fowler G."/>
            <person name="Nazareth L."/>
            <person name="Reid J."/>
            <person name="Worley K."/>
            <person name="Petrosino J."/>
            <person name="Highlander S."/>
            <person name="Gibbs R."/>
        </authorList>
    </citation>
    <scope>NUCLEOTIDE SEQUENCE [LARGE SCALE GENOMIC DNA]</scope>
    <source>
        <strain evidence="2 3">ATCC BAA-1200</strain>
    </source>
</reference>
<dbReference type="PANTHER" id="PTHR43130:SF15">
    <property type="entry name" value="THIJ_PFPI FAMILY PROTEIN (AFU_ORTHOLOGUE AFUA_5G14240)"/>
    <property type="match status" value="1"/>
</dbReference>
<dbReference type="InterPro" id="IPR002818">
    <property type="entry name" value="DJ-1/PfpI"/>
</dbReference>
<dbReference type="InterPro" id="IPR029062">
    <property type="entry name" value="Class_I_gatase-like"/>
</dbReference>
<evidence type="ECO:0000259" key="1">
    <source>
        <dbReference type="Pfam" id="PF01965"/>
    </source>
</evidence>
<comment type="caution">
    <text evidence="2">The sequence shown here is derived from an EMBL/GenBank/DDBJ whole genome shotgun (WGS) entry which is preliminary data.</text>
</comment>
<dbReference type="EMBL" id="AFAY01000042">
    <property type="protein sequence ID" value="EGF10274.1"/>
    <property type="molecule type" value="Genomic_DNA"/>
</dbReference>
<dbReference type="CDD" id="cd03139">
    <property type="entry name" value="GATase1_PfpI_2"/>
    <property type="match status" value="1"/>
</dbReference>
<organism evidence="2 3">
    <name type="scientific">Neisseria bacilliformis ATCC BAA-1200</name>
    <dbReference type="NCBI Taxonomy" id="888742"/>
    <lineage>
        <taxon>Bacteria</taxon>
        <taxon>Pseudomonadati</taxon>
        <taxon>Pseudomonadota</taxon>
        <taxon>Betaproteobacteria</taxon>
        <taxon>Neisseriales</taxon>
        <taxon>Neisseriaceae</taxon>
        <taxon>Neisseria</taxon>
    </lineage>
</organism>
<dbReference type="PANTHER" id="PTHR43130">
    <property type="entry name" value="ARAC-FAMILY TRANSCRIPTIONAL REGULATOR"/>
    <property type="match status" value="1"/>
</dbReference>
<dbReference type="Pfam" id="PF01965">
    <property type="entry name" value="DJ-1_PfpI"/>
    <property type="match status" value="1"/>
</dbReference>
<dbReference type="Gene3D" id="3.40.50.880">
    <property type="match status" value="1"/>
</dbReference>
<dbReference type="Proteomes" id="UP000004105">
    <property type="component" value="Unassembled WGS sequence"/>
</dbReference>
<protein>
    <submittedName>
        <fullName evidence="2">ThiJ/PfpI family protein</fullName>
    </submittedName>
</protein>
<dbReference type="HOGENOM" id="CLU_000445_44_8_4"/>
<evidence type="ECO:0000313" key="3">
    <source>
        <dbReference type="Proteomes" id="UP000004105"/>
    </source>
</evidence>